<keyword evidence="8" id="KW-0560">Oxidoreductase</keyword>
<evidence type="ECO:0000256" key="4">
    <source>
        <dbReference type="ARBA" id="ARBA00008750"/>
    </source>
</evidence>
<dbReference type="EMBL" id="JAEQNE010000001">
    <property type="protein sequence ID" value="MBL0389809.1"/>
    <property type="molecule type" value="Genomic_DNA"/>
</dbReference>
<reference evidence="17 18" key="1">
    <citation type="journal article" date="2017" name="Int. J. Syst. Evol. Microbiol.">
        <title>Ramlibacter monticola sp. nov., isolated from forest soil.</title>
        <authorList>
            <person name="Chaudhary D.K."/>
            <person name="Kim J."/>
        </authorList>
    </citation>
    <scope>NUCLEOTIDE SEQUENCE [LARGE SCALE GENOMIC DNA]</scope>
    <source>
        <strain evidence="17 18">KACC 19175</strain>
    </source>
</reference>
<dbReference type="SUPFAM" id="SSF52096">
    <property type="entry name" value="ClpP/crotonase"/>
    <property type="match status" value="1"/>
</dbReference>
<proteinExistence type="inferred from homology"/>
<evidence type="ECO:0000256" key="13">
    <source>
        <dbReference type="ARBA" id="ARBA00049556"/>
    </source>
</evidence>
<dbReference type="InterPro" id="IPR018376">
    <property type="entry name" value="Enoyl-CoA_hyd/isom_CS"/>
</dbReference>
<dbReference type="GO" id="GO:0016509">
    <property type="term" value="F:long-chain (3S)-3-hydroxyacyl-CoA dehydrogenase (NAD+) activity"/>
    <property type="evidence" value="ECO:0007669"/>
    <property type="project" value="TreeGrafter"/>
</dbReference>
<feature type="domain" description="3-hydroxyacyl-CoA dehydrogenase C-terminal" evidence="15">
    <location>
        <begin position="304"/>
        <end position="364"/>
    </location>
</feature>
<dbReference type="InterPro" id="IPR008927">
    <property type="entry name" value="6-PGluconate_DH-like_C_sf"/>
</dbReference>
<evidence type="ECO:0000256" key="8">
    <source>
        <dbReference type="ARBA" id="ARBA00023002"/>
    </source>
</evidence>
<comment type="similarity">
    <text evidence="4">In the N-terminal section; belongs to the enoyl-CoA hydratase/isomerase family.</text>
</comment>
<dbReference type="Gene3D" id="3.40.50.720">
    <property type="entry name" value="NAD(P)-binding Rossmann-like Domain"/>
    <property type="match status" value="1"/>
</dbReference>
<dbReference type="PROSITE" id="PS00166">
    <property type="entry name" value="ENOYL_COA_HYDRATASE"/>
    <property type="match status" value="1"/>
</dbReference>
<comment type="similarity">
    <text evidence="3">In the central section; belongs to the 3-hydroxyacyl-CoA dehydrogenase family.</text>
</comment>
<gene>
    <name evidence="17" type="ORF">JJ685_01500</name>
</gene>
<keyword evidence="7" id="KW-0442">Lipid degradation</keyword>
<dbReference type="GO" id="GO:0006635">
    <property type="term" value="P:fatty acid beta-oxidation"/>
    <property type="evidence" value="ECO:0007669"/>
    <property type="project" value="TreeGrafter"/>
</dbReference>
<dbReference type="Gene3D" id="1.10.1040.50">
    <property type="match status" value="1"/>
</dbReference>
<dbReference type="Pfam" id="PF02737">
    <property type="entry name" value="3HCDH_N"/>
    <property type="match status" value="1"/>
</dbReference>
<evidence type="ECO:0000256" key="7">
    <source>
        <dbReference type="ARBA" id="ARBA00022963"/>
    </source>
</evidence>
<sequence length="673" mass="71910">MTTRPRFANPLLEPAARPAPRRVAVIGAGTIGPDIAWYLKSALPGLQLVLLDVRQAAIAEALARLKGYADKAVARGKMSESAAEAALAGLTGSTDYETLRGCDWVIEAATEDLALKRRIFAEVEARVDAGAAITSNTSSLPAQRIFGQLAHPERATVTHFFAPAWRNPVVEVVAWPGADPALVAWLRRLFAQTGKLPLVTADAPCFMLDRVFDNWCNEAALLLDEASAAQIDSVAAEFVHAGPFFVLNLAHGNPIILETNTLQADEEGEHYRPAPVFRSVERWNTVAPGREVEVPPALHARIRDRLLGVLWSQSVDILDRGIGDAADLDIGCRLALGFRRGPLELLRSLGAAECTRVLDRFVRERPGMPGPRRELAAYLPAERHVLVDEVDGVKVITLRRPEALNALHDELTDEILGVIRRHEDEPGVAGFAIVGYGGKAFCAGGDIGRFPSLLGNAEGAAQYARDCSRLLVHLDRARKPVVAALNGMALGGGFELATRCHALVAERGAWMQLPEVTLGILPAIGAMVVPYRRWPRAAAVFHGMLTRAERLKAAQAQELGIVDELADGYDALVARAVAKVHALAGRLQPIPDAPVPVPAFEAGPPRAADGRVLSGTVIGIIEGAVREAAAAPTLHAALEAGYRAFGTVACTAAAREGITAFVERRSPDFGATG</sequence>
<dbReference type="SUPFAM" id="SSF51735">
    <property type="entry name" value="NAD(P)-binding Rossmann-fold domains"/>
    <property type="match status" value="1"/>
</dbReference>
<dbReference type="RefSeq" id="WP_201672405.1">
    <property type="nucleotide sequence ID" value="NZ_JAEQNE010000001.1"/>
</dbReference>
<dbReference type="InterPro" id="IPR001753">
    <property type="entry name" value="Enoyl-CoA_hydra/iso"/>
</dbReference>
<dbReference type="InterPro" id="IPR014748">
    <property type="entry name" value="Enoyl-CoA_hydra_C"/>
</dbReference>
<dbReference type="InterPro" id="IPR006108">
    <property type="entry name" value="3HC_DH_C"/>
</dbReference>
<dbReference type="PANTHER" id="PTHR43612:SF3">
    <property type="entry name" value="TRIFUNCTIONAL ENZYME SUBUNIT ALPHA, MITOCHONDRIAL"/>
    <property type="match status" value="1"/>
</dbReference>
<evidence type="ECO:0000256" key="14">
    <source>
        <dbReference type="RuleBase" id="RU003707"/>
    </source>
</evidence>
<accession>A0A937CRQ0</accession>
<dbReference type="GO" id="GO:0004300">
    <property type="term" value="F:enoyl-CoA hydratase activity"/>
    <property type="evidence" value="ECO:0007669"/>
    <property type="project" value="UniProtKB-EC"/>
</dbReference>
<evidence type="ECO:0000256" key="1">
    <source>
        <dbReference type="ARBA" id="ARBA00005005"/>
    </source>
</evidence>
<keyword evidence="9" id="KW-0520">NAD</keyword>
<comment type="pathway">
    <text evidence="1">Lipid metabolism; fatty acid beta-oxidation.</text>
</comment>
<dbReference type="SUPFAM" id="SSF48179">
    <property type="entry name" value="6-phosphogluconate dehydrogenase C-terminal domain-like"/>
    <property type="match status" value="1"/>
</dbReference>
<keyword evidence="10" id="KW-0443">Lipid metabolism</keyword>
<evidence type="ECO:0000313" key="17">
    <source>
        <dbReference type="EMBL" id="MBL0389809.1"/>
    </source>
</evidence>
<protein>
    <recommendedName>
        <fullName evidence="5">enoyl-CoA hydratase</fullName>
        <ecNumber evidence="5">4.2.1.17</ecNumber>
    </recommendedName>
</protein>
<dbReference type="InterPro" id="IPR029045">
    <property type="entry name" value="ClpP/crotonase-like_dom_sf"/>
</dbReference>
<dbReference type="InterPro" id="IPR050136">
    <property type="entry name" value="FA_oxidation_alpha_subunit"/>
</dbReference>
<dbReference type="GO" id="GO:0070403">
    <property type="term" value="F:NAD+ binding"/>
    <property type="evidence" value="ECO:0007669"/>
    <property type="project" value="InterPro"/>
</dbReference>
<dbReference type="AlphaFoldDB" id="A0A937CRQ0"/>
<name>A0A937CRQ0_9BURK</name>
<keyword evidence="6" id="KW-0276">Fatty acid metabolism</keyword>
<dbReference type="Pfam" id="PF00725">
    <property type="entry name" value="3HCDH"/>
    <property type="match status" value="1"/>
</dbReference>
<organism evidence="17 18">
    <name type="scientific">Ramlibacter monticola</name>
    <dbReference type="NCBI Taxonomy" id="1926872"/>
    <lineage>
        <taxon>Bacteria</taxon>
        <taxon>Pseudomonadati</taxon>
        <taxon>Pseudomonadota</taxon>
        <taxon>Betaproteobacteria</taxon>
        <taxon>Burkholderiales</taxon>
        <taxon>Comamonadaceae</taxon>
        <taxon>Ramlibacter</taxon>
    </lineage>
</organism>
<evidence type="ECO:0000256" key="2">
    <source>
        <dbReference type="ARBA" id="ARBA00005254"/>
    </source>
</evidence>
<dbReference type="CDD" id="cd06558">
    <property type="entry name" value="crotonase-like"/>
    <property type="match status" value="1"/>
</dbReference>
<evidence type="ECO:0000256" key="3">
    <source>
        <dbReference type="ARBA" id="ARBA00007005"/>
    </source>
</evidence>
<dbReference type="Pfam" id="PF00378">
    <property type="entry name" value="ECH_1"/>
    <property type="match status" value="1"/>
</dbReference>
<evidence type="ECO:0000256" key="5">
    <source>
        <dbReference type="ARBA" id="ARBA00012076"/>
    </source>
</evidence>
<evidence type="ECO:0000256" key="11">
    <source>
        <dbReference type="ARBA" id="ARBA00023239"/>
    </source>
</evidence>
<evidence type="ECO:0000259" key="16">
    <source>
        <dbReference type="Pfam" id="PF02737"/>
    </source>
</evidence>
<evidence type="ECO:0000256" key="12">
    <source>
        <dbReference type="ARBA" id="ARBA00023268"/>
    </source>
</evidence>
<evidence type="ECO:0000259" key="15">
    <source>
        <dbReference type="Pfam" id="PF00725"/>
    </source>
</evidence>
<comment type="caution">
    <text evidence="17">The sequence shown here is derived from an EMBL/GenBank/DDBJ whole genome shotgun (WGS) entry which is preliminary data.</text>
</comment>
<feature type="domain" description="3-hydroxyacyl-CoA dehydrogenase NAD binding" evidence="16">
    <location>
        <begin position="23"/>
        <end position="202"/>
    </location>
</feature>
<dbReference type="EC" id="4.2.1.17" evidence="5"/>
<dbReference type="Gene3D" id="1.10.12.10">
    <property type="entry name" value="Lyase 2-enoyl-coa Hydratase, Chain A, domain 2"/>
    <property type="match status" value="1"/>
</dbReference>
<evidence type="ECO:0000313" key="18">
    <source>
        <dbReference type="Proteomes" id="UP000599109"/>
    </source>
</evidence>
<evidence type="ECO:0000256" key="6">
    <source>
        <dbReference type="ARBA" id="ARBA00022832"/>
    </source>
</evidence>
<dbReference type="PANTHER" id="PTHR43612">
    <property type="entry name" value="TRIFUNCTIONAL ENZYME SUBUNIT ALPHA"/>
    <property type="match status" value="1"/>
</dbReference>
<dbReference type="Gene3D" id="3.90.226.10">
    <property type="entry name" value="2-enoyl-CoA Hydratase, Chain A, domain 1"/>
    <property type="match status" value="1"/>
</dbReference>
<keyword evidence="11" id="KW-0456">Lyase</keyword>
<dbReference type="InterPro" id="IPR036291">
    <property type="entry name" value="NAD(P)-bd_dom_sf"/>
</dbReference>
<comment type="similarity">
    <text evidence="2 14">Belongs to the enoyl-CoA hydratase/isomerase family.</text>
</comment>
<keyword evidence="18" id="KW-1185">Reference proteome</keyword>
<keyword evidence="12" id="KW-0511">Multifunctional enzyme</keyword>
<dbReference type="InterPro" id="IPR006176">
    <property type="entry name" value="3-OHacyl-CoA_DH_NAD-bd"/>
</dbReference>
<evidence type="ECO:0000256" key="10">
    <source>
        <dbReference type="ARBA" id="ARBA00023098"/>
    </source>
</evidence>
<dbReference type="Proteomes" id="UP000599109">
    <property type="component" value="Unassembled WGS sequence"/>
</dbReference>
<comment type="catalytic activity">
    <reaction evidence="13">
        <text>a (3S)-3-hydroxyacyl-CoA + NAD(+) = a 3-oxoacyl-CoA + NADH + H(+)</text>
        <dbReference type="Rhea" id="RHEA:22432"/>
        <dbReference type="ChEBI" id="CHEBI:15378"/>
        <dbReference type="ChEBI" id="CHEBI:57318"/>
        <dbReference type="ChEBI" id="CHEBI:57540"/>
        <dbReference type="ChEBI" id="CHEBI:57945"/>
        <dbReference type="ChEBI" id="CHEBI:90726"/>
        <dbReference type="EC" id="1.1.1.35"/>
    </reaction>
</comment>
<evidence type="ECO:0000256" key="9">
    <source>
        <dbReference type="ARBA" id="ARBA00023027"/>
    </source>
</evidence>